<dbReference type="Proteomes" id="UP000799436">
    <property type="component" value="Unassembled WGS sequence"/>
</dbReference>
<feature type="region of interest" description="Disordered" evidence="1">
    <location>
        <begin position="81"/>
        <end position="106"/>
    </location>
</feature>
<sequence length="106" mass="10942">MSDQSDFDNNAAQDAGYAAGHVEGDFAQAGQDVRQDEQSVEDIPSDIGNAAEKGFSSAVQGAQDVPGDICKAVEGAAGWVGDKMGGAESDVNQAEGDVQQFDQSME</sequence>
<dbReference type="OrthoDB" id="2367685at2759"/>
<proteinExistence type="predicted"/>
<feature type="region of interest" description="Disordered" evidence="1">
    <location>
        <begin position="1"/>
        <end position="20"/>
    </location>
</feature>
<accession>A0A6G1LHW4</accession>
<organism evidence="2 3">
    <name type="scientific">Teratosphaeria nubilosa</name>
    <dbReference type="NCBI Taxonomy" id="161662"/>
    <lineage>
        <taxon>Eukaryota</taxon>
        <taxon>Fungi</taxon>
        <taxon>Dikarya</taxon>
        <taxon>Ascomycota</taxon>
        <taxon>Pezizomycotina</taxon>
        <taxon>Dothideomycetes</taxon>
        <taxon>Dothideomycetidae</taxon>
        <taxon>Mycosphaerellales</taxon>
        <taxon>Teratosphaeriaceae</taxon>
        <taxon>Teratosphaeria</taxon>
    </lineage>
</organism>
<evidence type="ECO:0000313" key="2">
    <source>
        <dbReference type="EMBL" id="KAF2772210.1"/>
    </source>
</evidence>
<reference evidence="2" key="1">
    <citation type="journal article" date="2020" name="Stud. Mycol.">
        <title>101 Dothideomycetes genomes: a test case for predicting lifestyles and emergence of pathogens.</title>
        <authorList>
            <person name="Haridas S."/>
            <person name="Albert R."/>
            <person name="Binder M."/>
            <person name="Bloem J."/>
            <person name="Labutti K."/>
            <person name="Salamov A."/>
            <person name="Andreopoulos B."/>
            <person name="Baker S."/>
            <person name="Barry K."/>
            <person name="Bills G."/>
            <person name="Bluhm B."/>
            <person name="Cannon C."/>
            <person name="Castanera R."/>
            <person name="Culley D."/>
            <person name="Daum C."/>
            <person name="Ezra D."/>
            <person name="Gonzalez J."/>
            <person name="Henrissat B."/>
            <person name="Kuo A."/>
            <person name="Liang C."/>
            <person name="Lipzen A."/>
            <person name="Lutzoni F."/>
            <person name="Magnuson J."/>
            <person name="Mondo S."/>
            <person name="Nolan M."/>
            <person name="Ohm R."/>
            <person name="Pangilinan J."/>
            <person name="Park H.-J."/>
            <person name="Ramirez L."/>
            <person name="Alfaro M."/>
            <person name="Sun H."/>
            <person name="Tritt A."/>
            <person name="Yoshinaga Y."/>
            <person name="Zwiers L.-H."/>
            <person name="Turgeon B."/>
            <person name="Goodwin S."/>
            <person name="Spatafora J."/>
            <person name="Crous P."/>
            <person name="Grigoriev I."/>
        </authorList>
    </citation>
    <scope>NUCLEOTIDE SEQUENCE</scope>
    <source>
        <strain evidence="2">CBS 116005</strain>
    </source>
</reference>
<gene>
    <name evidence="2" type="ORF">EJ03DRAFT_325037</name>
</gene>
<dbReference type="AlphaFoldDB" id="A0A6G1LHW4"/>
<name>A0A6G1LHW4_9PEZI</name>
<keyword evidence="3" id="KW-1185">Reference proteome</keyword>
<evidence type="ECO:0000313" key="3">
    <source>
        <dbReference type="Proteomes" id="UP000799436"/>
    </source>
</evidence>
<evidence type="ECO:0000256" key="1">
    <source>
        <dbReference type="SAM" id="MobiDB-lite"/>
    </source>
</evidence>
<dbReference type="EMBL" id="ML995816">
    <property type="protein sequence ID" value="KAF2772210.1"/>
    <property type="molecule type" value="Genomic_DNA"/>
</dbReference>
<protein>
    <submittedName>
        <fullName evidence="2">Uncharacterized protein</fullName>
    </submittedName>
</protein>
<feature type="compositionally biased region" description="Polar residues" evidence="1">
    <location>
        <begin position="1"/>
        <end position="12"/>
    </location>
</feature>